<dbReference type="PANTHER" id="PTHR43255">
    <property type="entry name" value="IRON-SULFUR-BINDING OXIDOREDUCTASE FADF-RELATED-RELATED"/>
    <property type="match status" value="1"/>
</dbReference>
<dbReference type="SUPFAM" id="SSF46548">
    <property type="entry name" value="alpha-helical ferredoxin"/>
    <property type="match status" value="1"/>
</dbReference>
<evidence type="ECO:0000256" key="3">
    <source>
        <dbReference type="ARBA" id="ARBA00023002"/>
    </source>
</evidence>
<dbReference type="InterPro" id="IPR051460">
    <property type="entry name" value="HdrC_iron-sulfur_subunit"/>
</dbReference>
<keyword evidence="9" id="KW-1185">Reference proteome</keyword>
<evidence type="ECO:0000259" key="7">
    <source>
        <dbReference type="Pfam" id="PF14691"/>
    </source>
</evidence>
<dbReference type="EMBL" id="CP155573">
    <property type="protein sequence ID" value="XFO67499.1"/>
    <property type="molecule type" value="Genomic_DNA"/>
</dbReference>
<dbReference type="InterPro" id="IPR009051">
    <property type="entry name" value="Helical_ferredxn"/>
</dbReference>
<evidence type="ECO:0000256" key="4">
    <source>
        <dbReference type="ARBA" id="ARBA00023004"/>
    </source>
</evidence>
<feature type="domain" description="Dihydroprymidine dehydrogenase" evidence="7">
    <location>
        <begin position="32"/>
        <end position="116"/>
    </location>
</feature>
<reference evidence="8" key="1">
    <citation type="submission" date="2024-05" db="EMBL/GenBank/DDBJ databases">
        <title>Isolation and characterization of Sporomusa carbonis sp. nov., a carboxydotrophic hydrogenogen in the genus of Sporomusa isolated from a charcoal burning pile.</title>
        <authorList>
            <person name="Boeer T."/>
            <person name="Rosenbaum F."/>
            <person name="Eysell L."/>
            <person name="Mueller V."/>
            <person name="Daniel R."/>
            <person name="Poehlein A."/>
        </authorList>
    </citation>
    <scope>NUCLEOTIDE SEQUENCE [LARGE SCALE GENOMIC DNA]</scope>
    <source>
        <strain evidence="8">DSM 10669</strain>
    </source>
</reference>
<feature type="domain" description="Cysteine-rich" evidence="6">
    <location>
        <begin position="547"/>
        <end position="613"/>
    </location>
</feature>
<dbReference type="Pfam" id="PF02754">
    <property type="entry name" value="CCG"/>
    <property type="match status" value="2"/>
</dbReference>
<dbReference type="NCBIfam" id="NF045663">
    <property type="entry name" value="diclust_near_Sec"/>
    <property type="match status" value="1"/>
</dbReference>
<organism evidence="8 9">
    <name type="scientific">Sporomusa silvacetica DSM 10669</name>
    <dbReference type="NCBI Taxonomy" id="1123289"/>
    <lineage>
        <taxon>Bacteria</taxon>
        <taxon>Bacillati</taxon>
        <taxon>Bacillota</taxon>
        <taxon>Negativicutes</taxon>
        <taxon>Selenomonadales</taxon>
        <taxon>Sporomusaceae</taxon>
        <taxon>Sporomusa</taxon>
    </lineage>
</organism>
<protein>
    <recommendedName>
        <fullName evidence="10">NADPH-Fe(3+) oxidoreductase subunit beta</fullName>
    </recommendedName>
</protein>
<sequence>MDSGNSKVLESLLKAPASGRILSKDMGNYVIKCYSGDSPACRCACPLNLDIVAFNTKLKKGNFDSAYMLYRDQVIFPAIVCRLCDQPCERACVRKEIDDSLSMRLLEKAAVDYTRSTTPVKYNVPPKNKKIAIVGAGLCGLSCTARLVTRGYNATIFEKSDRVGGRLWDLLPPESFLEEIANQMQFLNYEMKFNTWIKNIDGLISAFDAVLLATGKNGDSFNLLQGINLDSLGSTQMGVFLAGGLIGANPVQAIEHGIRAAQSIESYLQINRMHEIIGPNINKPSRFKMNTSTIKPEKRIVAESYSKDAVIKEAGRCIQCDCRDCINSCDMMKWYKKMPKRIVNDVRMSFNPVEGLQPRVATRMLNSCNNCGLCGSVCTEDINLGDFLLDARRIMHREGSLPPAFHDFWIRDMLFTESEKAYLSRNAPDCPKSEYVFFPGCQLGASDPAYVKKSYGYLLKILPQTGIMLGCCGVPAEWAGNVPLFTETLEKIRCQWDGMGKPTVIVACPTCSKMFAKYLPEADRVSLYDVIEENGLQPSHTVSNSVVSIFDPCSSRYDEAMQQSVRKLVMKAGLVIEELPYREKTAQCCGYGGHIYSANPDLAKDIAAKRVALGQYPYITYCTNCRDVFADLQKPCRHVLDVLFDINDDSRKPPSLTERRHNRVVLKADLLKNIWREDGYSVVLPTPSISISHELMQKLNKHLITEDDIRDTINFCETSGNKIFDTETGYYIGHQKQKFITYWVIYQVEGDSYKLINAYCHRLSIEGE</sequence>
<dbReference type="Proteomes" id="UP000216752">
    <property type="component" value="Chromosome"/>
</dbReference>
<evidence type="ECO:0000256" key="5">
    <source>
        <dbReference type="ARBA" id="ARBA00023014"/>
    </source>
</evidence>
<name>A0ABZ3IQ04_9FIRM</name>
<accession>A0ABZ3IQ04</accession>
<dbReference type="Gene3D" id="1.10.1060.10">
    <property type="entry name" value="Alpha-helical ferredoxin"/>
    <property type="match status" value="2"/>
</dbReference>
<feature type="domain" description="Cysteine-rich" evidence="6">
    <location>
        <begin position="435"/>
        <end position="515"/>
    </location>
</feature>
<dbReference type="PRINTS" id="PR00419">
    <property type="entry name" value="ADXRDTASE"/>
</dbReference>
<evidence type="ECO:0000256" key="1">
    <source>
        <dbReference type="ARBA" id="ARBA00022485"/>
    </source>
</evidence>
<keyword evidence="3" id="KW-0560">Oxidoreductase</keyword>
<keyword evidence="2" id="KW-0479">Metal-binding</keyword>
<keyword evidence="1" id="KW-0004">4Fe-4S</keyword>
<evidence type="ECO:0008006" key="10">
    <source>
        <dbReference type="Google" id="ProtNLM"/>
    </source>
</evidence>
<dbReference type="Pfam" id="PF13450">
    <property type="entry name" value="NAD_binding_8"/>
    <property type="match status" value="1"/>
</dbReference>
<evidence type="ECO:0000313" key="8">
    <source>
        <dbReference type="EMBL" id="XFO67499.1"/>
    </source>
</evidence>
<gene>
    <name evidence="8" type="ORF">SPSIL_036980</name>
</gene>
<proteinExistence type="predicted"/>
<dbReference type="Gene3D" id="3.40.50.720">
    <property type="entry name" value="NAD(P)-binding Rossmann-like Domain"/>
    <property type="match status" value="1"/>
</dbReference>
<dbReference type="InterPro" id="IPR028261">
    <property type="entry name" value="DPD_II"/>
</dbReference>
<keyword evidence="5" id="KW-0411">Iron-sulfur</keyword>
<dbReference type="Pfam" id="PF14691">
    <property type="entry name" value="Fer4_20"/>
    <property type="match status" value="1"/>
</dbReference>
<keyword evidence="4" id="KW-0408">Iron</keyword>
<evidence type="ECO:0000259" key="6">
    <source>
        <dbReference type="Pfam" id="PF02754"/>
    </source>
</evidence>
<dbReference type="Pfam" id="PF13534">
    <property type="entry name" value="Fer4_17"/>
    <property type="match status" value="1"/>
</dbReference>
<dbReference type="SUPFAM" id="SSF51971">
    <property type="entry name" value="Nucleotide-binding domain"/>
    <property type="match status" value="1"/>
</dbReference>
<evidence type="ECO:0000313" key="9">
    <source>
        <dbReference type="Proteomes" id="UP000216752"/>
    </source>
</evidence>
<dbReference type="InterPro" id="IPR004017">
    <property type="entry name" value="Cys_rich_dom"/>
</dbReference>
<dbReference type="RefSeq" id="WP_169717717.1">
    <property type="nucleotide sequence ID" value="NZ_CP155573.1"/>
</dbReference>
<dbReference type="PANTHER" id="PTHR43255:SF1">
    <property type="entry name" value="IRON-SULFUR-BINDING OXIDOREDUCTASE FADF-RELATED"/>
    <property type="match status" value="1"/>
</dbReference>
<evidence type="ECO:0000256" key="2">
    <source>
        <dbReference type="ARBA" id="ARBA00022723"/>
    </source>
</evidence>